<gene>
    <name evidence="2" type="ORF">B4U79_03188</name>
</gene>
<feature type="region of interest" description="Disordered" evidence="1">
    <location>
        <begin position="189"/>
        <end position="224"/>
    </location>
</feature>
<dbReference type="Proteomes" id="UP000285301">
    <property type="component" value="Unassembled WGS sequence"/>
</dbReference>
<dbReference type="OrthoDB" id="6530275at2759"/>
<sequence length="302" mass="33652">MDEFANDLSCAMIGVEVNECDSIANRAKSDEETSPHKDAFVVLSKTNEKQLHSANNSASSVNLILNAGNKVKKSSSQKSAQKKSNKPVARSASILLRSKVLVLSDSDSEEFDANGIGNEEDRLRLTTGLVYNCLSLTRKSRMKKHKRKKDEKEHKFSQLSISQSNYNQYYGKRKRSTSLFANGVDEGAHSNDATSSAFNQHQSMDCDDSSAESSSLSESECETDHFVEADDEQSDFYEVMSRTSEDPSTRTTLKCTSKSKYYHSIPIPRNPFASVPTTPSSSFNSLNSSSTSILWKRRRRNH</sequence>
<accession>A0A443QW85</accession>
<feature type="region of interest" description="Disordered" evidence="1">
    <location>
        <begin position="70"/>
        <end position="89"/>
    </location>
</feature>
<evidence type="ECO:0000313" key="2">
    <source>
        <dbReference type="EMBL" id="RWS07292.1"/>
    </source>
</evidence>
<feature type="compositionally biased region" description="Basic residues" evidence="1">
    <location>
        <begin position="70"/>
        <end position="85"/>
    </location>
</feature>
<dbReference type="EMBL" id="NCKU01003559">
    <property type="protein sequence ID" value="RWS07292.1"/>
    <property type="molecule type" value="Genomic_DNA"/>
</dbReference>
<evidence type="ECO:0000313" key="3">
    <source>
        <dbReference type="Proteomes" id="UP000285301"/>
    </source>
</evidence>
<feature type="compositionally biased region" description="Polar residues" evidence="1">
    <location>
        <begin position="191"/>
        <end position="202"/>
    </location>
</feature>
<reference evidence="2 3" key="1">
    <citation type="journal article" date="2018" name="Gigascience">
        <title>Genomes of trombidid mites reveal novel predicted allergens and laterally-transferred genes associated with secondary metabolism.</title>
        <authorList>
            <person name="Dong X."/>
            <person name="Chaisiri K."/>
            <person name="Xia D."/>
            <person name="Armstrong S.D."/>
            <person name="Fang Y."/>
            <person name="Donnelly M.J."/>
            <person name="Kadowaki T."/>
            <person name="McGarry J.W."/>
            <person name="Darby A.C."/>
            <person name="Makepeace B.L."/>
        </authorList>
    </citation>
    <scope>NUCLEOTIDE SEQUENCE [LARGE SCALE GENOMIC DNA]</scope>
    <source>
        <strain evidence="2">UoL-WK</strain>
    </source>
</reference>
<evidence type="ECO:0000256" key="1">
    <source>
        <dbReference type="SAM" id="MobiDB-lite"/>
    </source>
</evidence>
<proteinExistence type="predicted"/>
<keyword evidence="3" id="KW-1185">Reference proteome</keyword>
<organism evidence="2 3">
    <name type="scientific">Dinothrombium tinctorium</name>
    <dbReference type="NCBI Taxonomy" id="1965070"/>
    <lineage>
        <taxon>Eukaryota</taxon>
        <taxon>Metazoa</taxon>
        <taxon>Ecdysozoa</taxon>
        <taxon>Arthropoda</taxon>
        <taxon>Chelicerata</taxon>
        <taxon>Arachnida</taxon>
        <taxon>Acari</taxon>
        <taxon>Acariformes</taxon>
        <taxon>Trombidiformes</taxon>
        <taxon>Prostigmata</taxon>
        <taxon>Anystina</taxon>
        <taxon>Parasitengona</taxon>
        <taxon>Trombidioidea</taxon>
        <taxon>Trombidiidae</taxon>
        <taxon>Dinothrombium</taxon>
    </lineage>
</organism>
<protein>
    <submittedName>
        <fullName evidence="2">Uncharacterized protein</fullName>
    </submittedName>
</protein>
<name>A0A443QW85_9ACAR</name>
<comment type="caution">
    <text evidence="2">The sequence shown here is derived from an EMBL/GenBank/DDBJ whole genome shotgun (WGS) entry which is preliminary data.</text>
</comment>
<dbReference type="AlphaFoldDB" id="A0A443QW85"/>